<sequence>MLDTFNNNFDLNDLESQNYKINHEEIQVFEKHQDGKINLDNEQKDRLNYFKKRFETMIFGEFLMKKSLKDIGKFFQNSPNYKFEHDRLNHYKKFYDNLSSLADNIEENMELPKEWLKVEEKFLNTKHKESQQKYSDNKIEKLSVLIRINAGKVLLAYTRMKKIFKAFNFDDFDKRNCEYAETLAYTFEGKIKSEADKVVLEKIHERIVKF</sequence>
<dbReference type="WBParaSite" id="scaffold10837_cov149.g15102">
    <property type="protein sequence ID" value="scaffold10837_cov149.g15102"/>
    <property type="gene ID" value="scaffold10837_cov149.g15102"/>
</dbReference>
<reference evidence="2" key="1">
    <citation type="submission" date="2022-11" db="UniProtKB">
        <authorList>
            <consortium name="WormBaseParasite"/>
        </authorList>
    </citation>
    <scope>IDENTIFICATION</scope>
</reference>
<evidence type="ECO:0000313" key="2">
    <source>
        <dbReference type="WBParaSite" id="scaffold10837_cov149.g15102"/>
    </source>
</evidence>
<name>A0A915LH90_MELJA</name>
<organism evidence="1 2">
    <name type="scientific">Meloidogyne javanica</name>
    <name type="common">Root-knot nematode worm</name>
    <dbReference type="NCBI Taxonomy" id="6303"/>
    <lineage>
        <taxon>Eukaryota</taxon>
        <taxon>Metazoa</taxon>
        <taxon>Ecdysozoa</taxon>
        <taxon>Nematoda</taxon>
        <taxon>Chromadorea</taxon>
        <taxon>Rhabditida</taxon>
        <taxon>Tylenchina</taxon>
        <taxon>Tylenchomorpha</taxon>
        <taxon>Tylenchoidea</taxon>
        <taxon>Meloidogynidae</taxon>
        <taxon>Meloidogyninae</taxon>
        <taxon>Meloidogyne</taxon>
        <taxon>Meloidogyne incognita group</taxon>
    </lineage>
</organism>
<evidence type="ECO:0000313" key="1">
    <source>
        <dbReference type="Proteomes" id="UP000887561"/>
    </source>
</evidence>
<proteinExistence type="predicted"/>
<protein>
    <submittedName>
        <fullName evidence="2">Uncharacterized protein</fullName>
    </submittedName>
</protein>
<accession>A0A915LH90</accession>
<dbReference type="Proteomes" id="UP000887561">
    <property type="component" value="Unplaced"/>
</dbReference>
<dbReference type="AlphaFoldDB" id="A0A915LH90"/>
<keyword evidence="1" id="KW-1185">Reference proteome</keyword>